<evidence type="ECO:0000313" key="1">
    <source>
        <dbReference type="EMBL" id="KAF2662744.1"/>
    </source>
</evidence>
<keyword evidence="2" id="KW-1185">Reference proteome</keyword>
<evidence type="ECO:0000313" key="2">
    <source>
        <dbReference type="Proteomes" id="UP000799324"/>
    </source>
</evidence>
<organism evidence="1 2">
    <name type="scientific">Lophiostoma macrostomum CBS 122681</name>
    <dbReference type="NCBI Taxonomy" id="1314788"/>
    <lineage>
        <taxon>Eukaryota</taxon>
        <taxon>Fungi</taxon>
        <taxon>Dikarya</taxon>
        <taxon>Ascomycota</taxon>
        <taxon>Pezizomycotina</taxon>
        <taxon>Dothideomycetes</taxon>
        <taxon>Pleosporomycetidae</taxon>
        <taxon>Pleosporales</taxon>
        <taxon>Lophiostomataceae</taxon>
        <taxon>Lophiostoma</taxon>
    </lineage>
</organism>
<name>A0A6A6TVU0_9PLEO</name>
<protein>
    <submittedName>
        <fullName evidence="1">Uncharacterized protein</fullName>
    </submittedName>
</protein>
<sequence>MMVIKRVLVAGSAVIWLRSTYHLHKVQSHYNNADVHRNRYSRQVRSEWLLESRFCNLASVQAFTSCRCDVLSTCIFLRM</sequence>
<dbReference type="Proteomes" id="UP000799324">
    <property type="component" value="Unassembled WGS sequence"/>
</dbReference>
<gene>
    <name evidence="1" type="ORF">K491DRAFT_891</name>
</gene>
<dbReference type="AlphaFoldDB" id="A0A6A6TVU0"/>
<proteinExistence type="predicted"/>
<reference evidence="1" key="1">
    <citation type="journal article" date="2020" name="Stud. Mycol.">
        <title>101 Dothideomycetes genomes: a test case for predicting lifestyles and emergence of pathogens.</title>
        <authorList>
            <person name="Haridas S."/>
            <person name="Albert R."/>
            <person name="Binder M."/>
            <person name="Bloem J."/>
            <person name="Labutti K."/>
            <person name="Salamov A."/>
            <person name="Andreopoulos B."/>
            <person name="Baker S."/>
            <person name="Barry K."/>
            <person name="Bills G."/>
            <person name="Bluhm B."/>
            <person name="Cannon C."/>
            <person name="Castanera R."/>
            <person name="Culley D."/>
            <person name="Daum C."/>
            <person name="Ezra D."/>
            <person name="Gonzalez J."/>
            <person name="Henrissat B."/>
            <person name="Kuo A."/>
            <person name="Liang C."/>
            <person name="Lipzen A."/>
            <person name="Lutzoni F."/>
            <person name="Magnuson J."/>
            <person name="Mondo S."/>
            <person name="Nolan M."/>
            <person name="Ohm R."/>
            <person name="Pangilinan J."/>
            <person name="Park H.-J."/>
            <person name="Ramirez L."/>
            <person name="Alfaro M."/>
            <person name="Sun H."/>
            <person name="Tritt A."/>
            <person name="Yoshinaga Y."/>
            <person name="Zwiers L.-H."/>
            <person name="Turgeon B."/>
            <person name="Goodwin S."/>
            <person name="Spatafora J."/>
            <person name="Crous P."/>
            <person name="Grigoriev I."/>
        </authorList>
    </citation>
    <scope>NUCLEOTIDE SEQUENCE</scope>
    <source>
        <strain evidence="1">CBS 122681</strain>
    </source>
</reference>
<dbReference type="EMBL" id="MU004288">
    <property type="protein sequence ID" value="KAF2662744.1"/>
    <property type="molecule type" value="Genomic_DNA"/>
</dbReference>
<accession>A0A6A6TVU0</accession>